<accession>A0A2A2EFS3</accession>
<evidence type="ECO:0000313" key="3">
    <source>
        <dbReference type="EMBL" id="PAU67851.1"/>
    </source>
</evidence>
<dbReference type="AlphaFoldDB" id="A0A2A2EFS3"/>
<reference evidence="3 4" key="1">
    <citation type="journal article" date="2017" name="ISME J.">
        <title>Unveiling bifidobacterial biogeography across the mammalian branch of the tree of life.</title>
        <authorList>
            <person name="Milani C."/>
            <person name="Mangifesta M."/>
            <person name="Mancabelli L."/>
            <person name="Lugli G.A."/>
            <person name="James K."/>
            <person name="Duranti S."/>
            <person name="Turroni F."/>
            <person name="Ferrario C."/>
            <person name="Ossiprandi M.C."/>
            <person name="van Sinderen D."/>
            <person name="Ventura M."/>
        </authorList>
    </citation>
    <scope>NUCLEOTIDE SEQUENCE [LARGE SCALE GENOMIC DNA]</scope>
    <source>
        <strain evidence="3 4">70</strain>
    </source>
</reference>
<feature type="domain" description="SLH" evidence="2">
    <location>
        <begin position="345"/>
        <end position="406"/>
    </location>
</feature>
<dbReference type="EMBL" id="MVOG01000033">
    <property type="protein sequence ID" value="PAU67851.1"/>
    <property type="molecule type" value="Genomic_DNA"/>
</dbReference>
<proteinExistence type="predicted"/>
<evidence type="ECO:0000259" key="2">
    <source>
        <dbReference type="PROSITE" id="PS51272"/>
    </source>
</evidence>
<feature type="signal peptide" evidence="1">
    <location>
        <begin position="1"/>
        <end position="29"/>
    </location>
</feature>
<gene>
    <name evidence="3" type="ORF">B1400_1534</name>
</gene>
<dbReference type="PROSITE" id="PS51272">
    <property type="entry name" value="SLH"/>
    <property type="match status" value="2"/>
</dbReference>
<feature type="domain" description="SLH" evidence="2">
    <location>
        <begin position="277"/>
        <end position="344"/>
    </location>
</feature>
<evidence type="ECO:0000313" key="4">
    <source>
        <dbReference type="Proteomes" id="UP000217986"/>
    </source>
</evidence>
<keyword evidence="4" id="KW-1185">Reference proteome</keyword>
<evidence type="ECO:0000256" key="1">
    <source>
        <dbReference type="SAM" id="SignalP"/>
    </source>
</evidence>
<organism evidence="3 4">
    <name type="scientific">Bifidobacterium italicum</name>
    <dbReference type="NCBI Taxonomy" id="1960968"/>
    <lineage>
        <taxon>Bacteria</taxon>
        <taxon>Bacillati</taxon>
        <taxon>Actinomycetota</taxon>
        <taxon>Actinomycetes</taxon>
        <taxon>Bifidobacteriales</taxon>
        <taxon>Bifidobacteriaceae</taxon>
        <taxon>Bifidobacterium</taxon>
    </lineage>
</organism>
<feature type="chain" id="PRO_5012584379" evidence="1">
    <location>
        <begin position="30"/>
        <end position="406"/>
    </location>
</feature>
<name>A0A2A2EFS3_9BIFI</name>
<dbReference type="Proteomes" id="UP000217986">
    <property type="component" value="Unassembled WGS sequence"/>
</dbReference>
<comment type="caution">
    <text evidence="3">The sequence shown here is derived from an EMBL/GenBank/DDBJ whole genome shotgun (WGS) entry which is preliminary data.</text>
</comment>
<sequence length="406" mass="45278">MRSKTGMSAASMLLAAALAMSGAVAPANAAEYTPFDGDPRHVMGTYCRADGKCITINRDPYERGMLRTVLDASGLGAQNPIPSGATTARMSLARFDVPDESEAEQYLQMNTDFTYRMRCSSGNTGCDGHTVHDGQGVVGVTISPVLPPLGVTWVSKNNTEPLPYDWHVNASNPPARRDYVVLQPYRSTAEVSAKTVFYRKGERKIWFHDVQPETPHSTETQWLADNGISTGWKISYNRYMFYGMRAVTRQDMAAFLRREAKNRNIADARTWKPSAADWKRFRDVNRNTPHAEDILWLAHAGISTGWKERDGRSTFRGMNPVIRQDMAAFLKRLADKSGKWFGVKPVGGFVDVTDATPHASDIQWLAGTGISQGYRNANGTLSFCGTTAVYRQDMSAFLYRFDEWLR</sequence>
<dbReference type="RefSeq" id="WP_235607388.1">
    <property type="nucleotide sequence ID" value="NZ_MVOG01000033.1"/>
</dbReference>
<keyword evidence="1" id="KW-0732">Signal</keyword>
<protein>
    <submittedName>
        <fullName evidence="3">1,4-beta-N-acetylmuramidase</fullName>
    </submittedName>
</protein>
<dbReference type="InterPro" id="IPR001119">
    <property type="entry name" value="SLH_dom"/>
</dbReference>